<evidence type="ECO:0000313" key="3">
    <source>
        <dbReference type="EMBL" id="AGC72840.1"/>
    </source>
</evidence>
<reference evidence="3" key="1">
    <citation type="submission" date="2012-09" db="EMBL/GenBank/DDBJ databases">
        <title>Metagenomic Characterization of a Microbial Community in Wastewater Detects High Levels of Antibiotic Resistance.</title>
        <authorList>
            <person name="Abrams M."/>
            <person name="Caldwell A."/>
            <person name="Vandaei E."/>
            <person name="Lee W."/>
            <person name="Perrott J."/>
            <person name="Khan S.Y."/>
            <person name="Ta J."/>
            <person name="Romero D."/>
            <person name="Nguyen V."/>
            <person name="Pourmand N."/>
            <person name="Ouverney C.C."/>
        </authorList>
    </citation>
    <scope>NUCLEOTIDE SEQUENCE</scope>
</reference>
<keyword evidence="1" id="KW-0812">Transmembrane</keyword>
<protein>
    <submittedName>
        <fullName evidence="3">Histidine kinase</fullName>
    </submittedName>
</protein>
<sequence>MTGIFLLDWALMAVSLINVILISWLGLTVLLNAERRAWGVWLAGGGLLLGAAFFVSHTAILGLGPDFASRGLEWWWRAGWVPLVALPFAWYAIIAWYTGFLDVAQEPPPAILAQRRQHRFWFLVTLGLCVALVALLLFTSPLPTFSQAAQLNLSTSIQIGGLPLILLTYPLYILLCIGLSLNALRTPMPSGRMMGDLARRRARPWLIAASSLLLVVSFLVGGLIGWAIRTAQSARLDYQDIAAVSNTVALWDLVIALLILGAVYMVGQAIVAYEIFTGKTLPRGELRRHWLNAVLLALGFGSVVGLAFALQLRPIYSLLMATVLLIFFYALLGWRSYTRREEYIRQLRPFLGSQHLYERLLYLPDGDAKVNTLLESSWPAQPPPTVDVSTLFATLCRDVLNVRRAYLVAIGPLAPLVGPSLCYPEHQAFPAFAFGPLAAQFNGPLAPLVGPSLCYPEHQAFPAFAFGPLAAQFNRPETICLPLDPEVMDGFLWAVPLWSERGLIGLFLLGPKQNDGLYTQEEIEIARASGERLIDTRASAELARSLMLLQRQRLAESQLLDRRTRRVLHDDILPQVHTALIALGGDGASAIPNATTVLMDVHRQISDLLREMPARSTPAVARMGLIAALRHLLADELPEAFDSVEWIVESKAEQRLQQLAHLTVEVLFYAAREAIRNAARYGRGGRTNQPLHLQISICDEGGLVVKVRDDGVGLHQAGEKPQGSQQGLELHRTMLAVVGGTLDVTSSAGEYTQVTLRLPAYEATSTLNGSRKTLGG</sequence>
<feature type="transmembrane region" description="Helical" evidence="1">
    <location>
        <begin position="80"/>
        <end position="99"/>
    </location>
</feature>
<dbReference type="Gene3D" id="3.30.565.10">
    <property type="entry name" value="Histidine kinase-like ATPase, C-terminal domain"/>
    <property type="match status" value="1"/>
</dbReference>
<feature type="transmembrane region" description="Helical" evidence="1">
    <location>
        <begin position="120"/>
        <end position="139"/>
    </location>
</feature>
<dbReference type="EMBL" id="JX649913">
    <property type="protein sequence ID" value="AGC72840.1"/>
    <property type="molecule type" value="Genomic_DNA"/>
</dbReference>
<feature type="transmembrane region" description="Helical" evidence="1">
    <location>
        <begin position="290"/>
        <end position="309"/>
    </location>
</feature>
<dbReference type="InterPro" id="IPR003594">
    <property type="entry name" value="HATPase_dom"/>
</dbReference>
<accession>L7W2H0</accession>
<keyword evidence="1" id="KW-1133">Transmembrane helix</keyword>
<feature type="transmembrane region" description="Helical" evidence="1">
    <location>
        <begin position="315"/>
        <end position="334"/>
    </location>
</feature>
<name>L7W2H0_9BACT</name>
<dbReference type="GO" id="GO:0016301">
    <property type="term" value="F:kinase activity"/>
    <property type="evidence" value="ECO:0007669"/>
    <property type="project" value="UniProtKB-KW"/>
</dbReference>
<feature type="transmembrane region" description="Helical" evidence="1">
    <location>
        <begin position="205"/>
        <end position="228"/>
    </location>
</feature>
<dbReference type="SUPFAM" id="SSF55874">
    <property type="entry name" value="ATPase domain of HSP90 chaperone/DNA topoisomerase II/histidine kinase"/>
    <property type="match status" value="1"/>
</dbReference>
<dbReference type="AlphaFoldDB" id="L7W2H0"/>
<feature type="transmembrane region" description="Helical" evidence="1">
    <location>
        <begin position="159"/>
        <end position="184"/>
    </location>
</feature>
<proteinExistence type="predicted"/>
<organism evidence="3">
    <name type="scientific">uncultured bacterium A1Q1_fos_1246</name>
    <dbReference type="NCBI Taxonomy" id="1256545"/>
    <lineage>
        <taxon>Bacteria</taxon>
        <taxon>environmental samples</taxon>
    </lineage>
</organism>
<dbReference type="InterPro" id="IPR036890">
    <property type="entry name" value="HATPase_C_sf"/>
</dbReference>
<keyword evidence="3" id="KW-0808">Transferase</keyword>
<feature type="transmembrane region" description="Helical" evidence="1">
    <location>
        <begin position="38"/>
        <end position="60"/>
    </location>
</feature>
<feature type="transmembrane region" description="Helical" evidence="1">
    <location>
        <begin position="6"/>
        <end position="31"/>
    </location>
</feature>
<dbReference type="Pfam" id="PF02518">
    <property type="entry name" value="HATPase_c"/>
    <property type="match status" value="1"/>
</dbReference>
<evidence type="ECO:0000256" key="1">
    <source>
        <dbReference type="SAM" id="Phobius"/>
    </source>
</evidence>
<evidence type="ECO:0000259" key="2">
    <source>
        <dbReference type="Pfam" id="PF02518"/>
    </source>
</evidence>
<keyword evidence="3" id="KW-0418">Kinase</keyword>
<feature type="domain" description="Histidine kinase/HSP90-like ATPase" evidence="2">
    <location>
        <begin position="667"/>
        <end position="760"/>
    </location>
</feature>
<keyword evidence="1" id="KW-0472">Membrane</keyword>
<feature type="transmembrane region" description="Helical" evidence="1">
    <location>
        <begin position="248"/>
        <end position="270"/>
    </location>
</feature>